<dbReference type="Pfam" id="PF00903">
    <property type="entry name" value="Glyoxalase"/>
    <property type="match status" value="2"/>
</dbReference>
<dbReference type="RefSeq" id="WP_101833013.1">
    <property type="nucleotide sequence ID" value="NZ_FZMO01000269.1"/>
</dbReference>
<name>A0A2I2KV62_9ACTN</name>
<feature type="domain" description="VOC" evidence="1">
    <location>
        <begin position="11"/>
        <end position="125"/>
    </location>
</feature>
<protein>
    <submittedName>
        <fullName evidence="2">Anthracycline biosynthesis protein DnrV</fullName>
    </submittedName>
</protein>
<sequence>MAEFTSYEPGTPCWVDLGSPDLDASRAFYGTLFGWEAQVSPDPAAGGYTILTLRGRAVAGLGPLFGEGQRPSWSTYVRVADADATAEAVRAAGGSVLAPPMDVFDMGRMAVFGDSGGAAVSVWQPGTFAGAELANEPGSFSWNELDTRDLAAARAFYPAVFGWTLDEAAQAGPMEYYTWQVAGRPVAGMMPMPPTVPADTPSLWLAYFAVADTDAALARITELGGATLTGPVDIPAGRFAVVAGPHGEAFAIIAQ</sequence>
<feature type="domain" description="VOC" evidence="1">
    <location>
        <begin position="139"/>
        <end position="255"/>
    </location>
</feature>
<dbReference type="AlphaFoldDB" id="A0A2I2KV62"/>
<keyword evidence="3" id="KW-1185">Reference proteome</keyword>
<dbReference type="InterPro" id="IPR004360">
    <property type="entry name" value="Glyas_Fos-R_dOase_dom"/>
</dbReference>
<dbReference type="OrthoDB" id="9793039at2"/>
<organism evidence="2 3">
    <name type="scientific">Frankia canadensis</name>
    <dbReference type="NCBI Taxonomy" id="1836972"/>
    <lineage>
        <taxon>Bacteria</taxon>
        <taxon>Bacillati</taxon>
        <taxon>Actinomycetota</taxon>
        <taxon>Actinomycetes</taxon>
        <taxon>Frankiales</taxon>
        <taxon>Frankiaceae</taxon>
        <taxon>Frankia</taxon>
    </lineage>
</organism>
<accession>A0A2I2KV62</accession>
<dbReference type="PROSITE" id="PS51819">
    <property type="entry name" value="VOC"/>
    <property type="match status" value="2"/>
</dbReference>
<dbReference type="Proteomes" id="UP000234331">
    <property type="component" value="Unassembled WGS sequence"/>
</dbReference>
<dbReference type="SUPFAM" id="SSF54593">
    <property type="entry name" value="Glyoxalase/Bleomycin resistance protein/Dihydroxybiphenyl dioxygenase"/>
    <property type="match status" value="2"/>
</dbReference>
<evidence type="ECO:0000259" key="1">
    <source>
        <dbReference type="PROSITE" id="PS51819"/>
    </source>
</evidence>
<dbReference type="CDD" id="cd07247">
    <property type="entry name" value="SgaA_N_like"/>
    <property type="match status" value="2"/>
</dbReference>
<dbReference type="Gene3D" id="3.10.180.10">
    <property type="entry name" value="2,3-Dihydroxybiphenyl 1,2-Dioxygenase, domain 1"/>
    <property type="match status" value="2"/>
</dbReference>
<dbReference type="PANTHER" id="PTHR33993">
    <property type="entry name" value="GLYOXALASE-RELATED"/>
    <property type="match status" value="1"/>
</dbReference>
<evidence type="ECO:0000313" key="2">
    <source>
        <dbReference type="EMBL" id="SNQ49542.1"/>
    </source>
</evidence>
<evidence type="ECO:0000313" key="3">
    <source>
        <dbReference type="Proteomes" id="UP000234331"/>
    </source>
</evidence>
<dbReference type="InterPro" id="IPR037523">
    <property type="entry name" value="VOC_core"/>
</dbReference>
<dbReference type="InterPro" id="IPR029068">
    <property type="entry name" value="Glyas_Bleomycin-R_OHBP_Dase"/>
</dbReference>
<dbReference type="PANTHER" id="PTHR33993:SF10">
    <property type="entry name" value="CONSERVED PROTEIN"/>
    <property type="match status" value="1"/>
</dbReference>
<dbReference type="InterPro" id="IPR052164">
    <property type="entry name" value="Anthracycline_SecMetBiosynth"/>
</dbReference>
<gene>
    <name evidence="2" type="primary">dnrV</name>
    <name evidence="2" type="ORF">FRACA_3400002</name>
</gene>
<proteinExistence type="predicted"/>
<reference evidence="2 3" key="1">
    <citation type="submission" date="2017-06" db="EMBL/GenBank/DDBJ databases">
        <authorList>
            <person name="Kim H.J."/>
            <person name="Triplett B.A."/>
        </authorList>
    </citation>
    <scope>NUCLEOTIDE SEQUENCE [LARGE SCALE GENOMIC DNA]</scope>
    <source>
        <strain evidence="2">FRACA_ARgP5</strain>
    </source>
</reference>
<dbReference type="EMBL" id="FZMO01000269">
    <property type="protein sequence ID" value="SNQ49542.1"/>
    <property type="molecule type" value="Genomic_DNA"/>
</dbReference>